<dbReference type="Gene3D" id="3.20.20.80">
    <property type="entry name" value="Glycosidases"/>
    <property type="match status" value="1"/>
</dbReference>
<evidence type="ECO:0000256" key="2">
    <source>
        <dbReference type="SAM" id="SignalP"/>
    </source>
</evidence>
<dbReference type="RefSeq" id="WP_184294389.1">
    <property type="nucleotide sequence ID" value="NZ_JACHXO010000002.1"/>
</dbReference>
<dbReference type="Proteomes" id="UP000574369">
    <property type="component" value="Unassembled WGS sequence"/>
</dbReference>
<protein>
    <submittedName>
        <fullName evidence="4">Glycosidase</fullName>
    </submittedName>
</protein>
<evidence type="ECO:0000259" key="3">
    <source>
        <dbReference type="SMART" id="SM00642"/>
    </source>
</evidence>
<organism evidence="4 5">
    <name type="scientific">Roseateles terrae</name>
    <dbReference type="NCBI Taxonomy" id="431060"/>
    <lineage>
        <taxon>Bacteria</taxon>
        <taxon>Pseudomonadati</taxon>
        <taxon>Pseudomonadota</taxon>
        <taxon>Betaproteobacteria</taxon>
        <taxon>Burkholderiales</taxon>
        <taxon>Sphaerotilaceae</taxon>
        <taxon>Roseateles</taxon>
    </lineage>
</organism>
<keyword evidence="2" id="KW-0732">Signal</keyword>
<dbReference type="InterPro" id="IPR006047">
    <property type="entry name" value="GH13_cat_dom"/>
</dbReference>
<evidence type="ECO:0000313" key="5">
    <source>
        <dbReference type="Proteomes" id="UP000574369"/>
    </source>
</evidence>
<comment type="caution">
    <text evidence="4">The sequence shown here is derived from an EMBL/GenBank/DDBJ whole genome shotgun (WGS) entry which is preliminary data.</text>
</comment>
<dbReference type="GO" id="GO:0016798">
    <property type="term" value="F:hydrolase activity, acting on glycosyl bonds"/>
    <property type="evidence" value="ECO:0007669"/>
    <property type="project" value="UniProtKB-KW"/>
</dbReference>
<gene>
    <name evidence="4" type="ORF">FHS28_001644</name>
</gene>
<dbReference type="PANTHER" id="PTHR10357">
    <property type="entry name" value="ALPHA-AMYLASE FAMILY MEMBER"/>
    <property type="match status" value="1"/>
</dbReference>
<name>A0ABR6GQC4_9BURK</name>
<feature type="signal peptide" evidence="2">
    <location>
        <begin position="1"/>
        <end position="41"/>
    </location>
</feature>
<feature type="domain" description="Glycosyl hydrolase family 13 catalytic" evidence="3">
    <location>
        <begin position="77"/>
        <end position="440"/>
    </location>
</feature>
<dbReference type="SUPFAM" id="SSF51011">
    <property type="entry name" value="Glycosyl hydrolase domain"/>
    <property type="match status" value="1"/>
</dbReference>
<comment type="similarity">
    <text evidence="1">Belongs to the glycosyl hydrolase 13 family.</text>
</comment>
<evidence type="ECO:0000256" key="1">
    <source>
        <dbReference type="ARBA" id="ARBA00008061"/>
    </source>
</evidence>
<dbReference type="InterPro" id="IPR017853">
    <property type="entry name" value="GH"/>
</dbReference>
<sequence>MITASKAFARHWLAPLTAPARAALPKAAAAVLLALTSGAWAAKPPTPPTPPVDLSPVPARMQPSPLPDGWEHGAFMEIFVRGYQDSDGDGIGDLRGLIRRLDYLQALGVKGLWLMPIQASADHDHGYATVDYRRIEPQYGTLEDFDTLIREAHRRGIGVVMDYILNHSARQHPLFTAAQSKPDSPWRDWFVWSDAPLKDLQAWTIFDQTPWHLPEGARTRSRYFATFGQDMPDFNMRNPAVVRYHEDSLRFWLNRGLDGYRLDAVPHLIENNARDWNDQPESRVLTGAFTRLIKSYPRRHVVCEATAEPTVYAQPEICGSAFAFGLERAIITAAKGDHEASEAAVAKVASWFTQAPLSMATMLSNHDIFAGQRAWDQFGGDERRYRLAAATYLLLPGTPFIYYGEEIGQAGLTELPGDQPLRAPMSWTAEGGFTRGQPFRPLSPNRASHNAQAQEADPASLLHFYRAMLALRNGQPSLARGSYEAPVAQGQVLAFQREWQGERTLVAINYGETAARLALPVSSEMVLRQLYPAASAVGGRTEGMTGGMSGAASVMSATAVVAPAAATESASASSSMPSSVQADAATSARSARASNSVNNAQLDLMLPPLSVQVYRLR</sequence>
<dbReference type="Gene3D" id="2.60.40.1180">
    <property type="entry name" value="Golgi alpha-mannosidase II"/>
    <property type="match status" value="1"/>
</dbReference>
<accession>A0ABR6GQC4</accession>
<dbReference type="SMART" id="SM00642">
    <property type="entry name" value="Aamy"/>
    <property type="match status" value="1"/>
</dbReference>
<proteinExistence type="inferred from homology"/>
<dbReference type="PANTHER" id="PTHR10357:SF179">
    <property type="entry name" value="NEUTRAL AND BASIC AMINO ACID TRANSPORT PROTEIN RBAT"/>
    <property type="match status" value="1"/>
</dbReference>
<evidence type="ECO:0000313" key="4">
    <source>
        <dbReference type="EMBL" id="MBB3194259.1"/>
    </source>
</evidence>
<feature type="chain" id="PRO_5046186137" evidence="2">
    <location>
        <begin position="42"/>
        <end position="617"/>
    </location>
</feature>
<reference evidence="4 5" key="1">
    <citation type="submission" date="2020-08" db="EMBL/GenBank/DDBJ databases">
        <title>Genomic Encyclopedia of Type Strains, Phase III (KMG-III): the genomes of soil and plant-associated and newly described type strains.</title>
        <authorList>
            <person name="Whitman W."/>
        </authorList>
    </citation>
    <scope>NUCLEOTIDE SEQUENCE [LARGE SCALE GENOMIC DNA]</scope>
    <source>
        <strain evidence="4 5">CECT 7247</strain>
    </source>
</reference>
<keyword evidence="4" id="KW-0326">Glycosidase</keyword>
<keyword evidence="4" id="KW-0378">Hydrolase</keyword>
<dbReference type="Pfam" id="PF00128">
    <property type="entry name" value="Alpha-amylase"/>
    <property type="match status" value="1"/>
</dbReference>
<dbReference type="InterPro" id="IPR013780">
    <property type="entry name" value="Glyco_hydro_b"/>
</dbReference>
<keyword evidence="5" id="KW-1185">Reference proteome</keyword>
<dbReference type="SUPFAM" id="SSF51445">
    <property type="entry name" value="(Trans)glycosidases"/>
    <property type="match status" value="1"/>
</dbReference>
<dbReference type="Gene3D" id="3.90.400.10">
    <property type="entry name" value="Oligo-1,6-glucosidase, Domain 2"/>
    <property type="match status" value="1"/>
</dbReference>
<dbReference type="EMBL" id="JACHXO010000002">
    <property type="protein sequence ID" value="MBB3194259.1"/>
    <property type="molecule type" value="Genomic_DNA"/>
</dbReference>
<dbReference type="CDD" id="cd11316">
    <property type="entry name" value="AmyAc_bac2_AmyA"/>
    <property type="match status" value="1"/>
</dbReference>
<dbReference type="InterPro" id="IPR045857">
    <property type="entry name" value="O16G_dom_2"/>
</dbReference>